<dbReference type="InterPro" id="IPR051472">
    <property type="entry name" value="T3SS_Stator/FliH"/>
</dbReference>
<dbReference type="Proteomes" id="UP001595799">
    <property type="component" value="Unassembled WGS sequence"/>
</dbReference>
<organism evidence="4 5">
    <name type="scientific">Fodinicurvata halophila</name>
    <dbReference type="NCBI Taxonomy" id="1419723"/>
    <lineage>
        <taxon>Bacteria</taxon>
        <taxon>Pseudomonadati</taxon>
        <taxon>Pseudomonadota</taxon>
        <taxon>Alphaproteobacteria</taxon>
        <taxon>Rhodospirillales</taxon>
        <taxon>Rhodovibrionaceae</taxon>
        <taxon>Fodinicurvata</taxon>
    </lineage>
</organism>
<evidence type="ECO:0000256" key="3">
    <source>
        <dbReference type="SAM" id="MobiDB-lite"/>
    </source>
</evidence>
<feature type="region of interest" description="Disordered" evidence="3">
    <location>
        <begin position="1"/>
        <end position="76"/>
    </location>
</feature>
<keyword evidence="5" id="KW-1185">Reference proteome</keyword>
<reference evidence="5" key="1">
    <citation type="journal article" date="2019" name="Int. J. Syst. Evol. Microbiol.">
        <title>The Global Catalogue of Microorganisms (GCM) 10K type strain sequencing project: providing services to taxonomists for standard genome sequencing and annotation.</title>
        <authorList>
            <consortium name="The Broad Institute Genomics Platform"/>
            <consortium name="The Broad Institute Genome Sequencing Center for Infectious Disease"/>
            <person name="Wu L."/>
            <person name="Ma J."/>
        </authorList>
    </citation>
    <scope>NUCLEOTIDE SEQUENCE [LARGE SCALE GENOMIC DNA]</scope>
    <source>
        <strain evidence="5">CECT 8472</strain>
    </source>
</reference>
<evidence type="ECO:0000313" key="5">
    <source>
        <dbReference type="Proteomes" id="UP001595799"/>
    </source>
</evidence>
<feature type="compositionally biased region" description="Acidic residues" evidence="3">
    <location>
        <begin position="219"/>
        <end position="238"/>
    </location>
</feature>
<proteinExistence type="predicted"/>
<feature type="region of interest" description="Disordered" evidence="3">
    <location>
        <begin position="213"/>
        <end position="260"/>
    </location>
</feature>
<dbReference type="PANTHER" id="PTHR34982">
    <property type="entry name" value="YOP PROTEINS TRANSLOCATION PROTEIN L"/>
    <property type="match status" value="1"/>
</dbReference>
<feature type="compositionally biased region" description="Basic and acidic residues" evidence="3">
    <location>
        <begin position="62"/>
        <end position="71"/>
    </location>
</feature>
<sequence>MTAVRKFLFETNFDAPAQPELPGDEEQVEEEVAPQPIYGEDELAEARQEAYEAGLQDGRSQAQEEHARQSEESLSASLRQIGEQLSRLEPEIKASLERAHGDAVRAGILVIQKLFPRLVERQGDQEIRGLLESSLTRLMEEPRIVIRVHDSQLDDLRSQMEQIKENAGFEGKTVLLAEQDIRPGDIRIEWADGGIERDSERAWQDIGELIEKTLVPTVEDSEVEPSPEIPESEPDSDAEVFPTPESDTQDAEPVSAEERN</sequence>
<feature type="compositionally biased region" description="Acidic residues" evidence="3">
    <location>
        <begin position="22"/>
        <end position="32"/>
    </location>
</feature>
<comment type="caution">
    <text evidence="4">The sequence shown here is derived from an EMBL/GenBank/DDBJ whole genome shotgun (WGS) entry which is preliminary data.</text>
</comment>
<protein>
    <recommendedName>
        <fullName evidence="6">Flagellar assembly protein FliH</fullName>
    </recommendedName>
</protein>
<evidence type="ECO:0000256" key="1">
    <source>
        <dbReference type="ARBA" id="ARBA00022448"/>
    </source>
</evidence>
<evidence type="ECO:0008006" key="6">
    <source>
        <dbReference type="Google" id="ProtNLM"/>
    </source>
</evidence>
<dbReference type="EMBL" id="JBHSCW010000003">
    <property type="protein sequence ID" value="MFC4351530.1"/>
    <property type="molecule type" value="Genomic_DNA"/>
</dbReference>
<evidence type="ECO:0000313" key="4">
    <source>
        <dbReference type="EMBL" id="MFC4351530.1"/>
    </source>
</evidence>
<dbReference type="PANTHER" id="PTHR34982:SF1">
    <property type="entry name" value="FLAGELLAR ASSEMBLY PROTEIN FLIH"/>
    <property type="match status" value="1"/>
</dbReference>
<keyword evidence="2" id="KW-0653">Protein transport</keyword>
<name>A0ABV8UJY8_9PROT</name>
<keyword evidence="1" id="KW-0813">Transport</keyword>
<accession>A0ABV8UJY8</accession>
<evidence type="ECO:0000256" key="2">
    <source>
        <dbReference type="ARBA" id="ARBA00022927"/>
    </source>
</evidence>
<gene>
    <name evidence="4" type="ORF">ACFOW6_08260</name>
</gene>
<dbReference type="RefSeq" id="WP_382421859.1">
    <property type="nucleotide sequence ID" value="NZ_JBHSCW010000003.1"/>
</dbReference>